<organism evidence="14 15">
    <name type="scientific">Pelagibacterium halotolerans (strain DSM 22347 / JCM 15775 / CGMCC 1.7692 / B2)</name>
    <dbReference type="NCBI Taxonomy" id="1082931"/>
    <lineage>
        <taxon>Bacteria</taxon>
        <taxon>Pseudomonadati</taxon>
        <taxon>Pseudomonadota</taxon>
        <taxon>Alphaproteobacteria</taxon>
        <taxon>Hyphomicrobiales</taxon>
        <taxon>Devosiaceae</taxon>
        <taxon>Pelagibacterium</taxon>
    </lineage>
</organism>
<dbReference type="CDD" id="cd02801">
    <property type="entry name" value="DUS_like_FMN"/>
    <property type="match status" value="1"/>
</dbReference>
<dbReference type="PANTHER" id="PTHR42907">
    <property type="entry name" value="FMN-LINKED OXIDOREDUCTASES SUPERFAMILY PROTEIN"/>
    <property type="match status" value="1"/>
</dbReference>
<keyword evidence="4 9" id="KW-0288">FMN</keyword>
<dbReference type="EMBL" id="CP003075">
    <property type="protein sequence ID" value="AEQ50904.1"/>
    <property type="molecule type" value="Genomic_DNA"/>
</dbReference>
<keyword evidence="6 9" id="KW-0521">NADP</keyword>
<proteinExistence type="inferred from homology"/>
<feature type="binding site" evidence="9 12">
    <location>
        <position position="166"/>
    </location>
    <ligand>
        <name>FMN</name>
        <dbReference type="ChEBI" id="CHEBI:58210"/>
    </ligand>
</feature>
<dbReference type="InterPro" id="IPR004653">
    <property type="entry name" value="DusA"/>
</dbReference>
<dbReference type="STRING" id="1082931.KKY_865"/>
<dbReference type="Gene3D" id="3.20.20.70">
    <property type="entry name" value="Aldolase class I"/>
    <property type="match status" value="1"/>
</dbReference>
<dbReference type="eggNOG" id="COG0042">
    <property type="taxonomic scope" value="Bacteria"/>
</dbReference>
<feature type="binding site" evidence="9 12">
    <location>
        <begin position="228"/>
        <end position="229"/>
    </location>
    <ligand>
        <name>FMN</name>
        <dbReference type="ChEBI" id="CHEBI:58210"/>
    </ligand>
</feature>
<dbReference type="PATRIC" id="fig|1082931.4.peg.859"/>
<keyword evidence="2 9" id="KW-0820">tRNA-binding</keyword>
<evidence type="ECO:0000256" key="2">
    <source>
        <dbReference type="ARBA" id="ARBA00022555"/>
    </source>
</evidence>
<dbReference type="GO" id="GO:0102266">
    <property type="term" value="F:tRNA-dihydrouridine20a synthase activity"/>
    <property type="evidence" value="ECO:0007669"/>
    <property type="project" value="RHEA"/>
</dbReference>
<evidence type="ECO:0000256" key="7">
    <source>
        <dbReference type="ARBA" id="ARBA00022884"/>
    </source>
</evidence>
<dbReference type="Pfam" id="PF01207">
    <property type="entry name" value="Dus"/>
    <property type="match status" value="1"/>
</dbReference>
<dbReference type="InterPro" id="IPR013785">
    <property type="entry name" value="Aldolase_TIM"/>
</dbReference>
<protein>
    <recommendedName>
        <fullName evidence="9">tRNA-dihydrouridine(20/20a) synthase</fullName>
        <ecNumber evidence="9">1.3.1.91</ecNumber>
    </recommendedName>
    <alternativeName>
        <fullName evidence="9">U20-specific dihydrouridine synthase</fullName>
        <shortName evidence="9">U20-specific Dus</shortName>
    </alternativeName>
    <alternativeName>
        <fullName evidence="9">tRNA-dihydrouridine synthase A</fullName>
    </alternativeName>
</protein>
<keyword evidence="5 9" id="KW-0819">tRNA processing</keyword>
<dbReference type="PANTHER" id="PTHR42907:SF1">
    <property type="entry name" value="FMN-LINKED OXIDOREDUCTASES SUPERFAMILY PROTEIN"/>
    <property type="match status" value="1"/>
</dbReference>
<sequence length="331" mass="36413">MIEKNRKFSIAPMVDWTDRHCRYLHRQLTSRALLFTEMVTSAALVHGDAERLLGYNDSEHPVAVQLGGSDPVELARAVEICDRFGYDEINLNVGCPSDRVQSGQFGACLMGVPGLVAQCLVGMAEATDTPITVKCRIGIDDQDIEADLDRFVDAVLPTGIEALYVHARKAWLKGLSPKENRDIPPLNYDRVYRLKQRLGDFPVMINGGIKSLDECENHLRHTDGVMLGRAAYHDPMILGVTDEKIFGEKRSPVTLDDIEAAMTAYAEIELGKGTRLNQITRHMLGLANGLPGARRFRQILSVEACKPGAGPEVITTAFAQVDQSVDGTRVA</sequence>
<evidence type="ECO:0000256" key="8">
    <source>
        <dbReference type="ARBA" id="ARBA00023002"/>
    </source>
</evidence>
<feature type="site" description="Interacts with tRNA" evidence="9">
    <location>
        <position position="92"/>
    </location>
</feature>
<dbReference type="InterPro" id="IPR035587">
    <property type="entry name" value="DUS-like_FMN-bd"/>
</dbReference>
<feature type="binding site" evidence="9 12">
    <location>
        <position position="65"/>
    </location>
    <ligand>
        <name>FMN</name>
        <dbReference type="ChEBI" id="CHEBI:58210"/>
    </ligand>
</feature>
<dbReference type="KEGG" id="phl:KKY_865"/>
<comment type="catalytic activity">
    <reaction evidence="9">
        <text>5,6-dihydrouridine(20a) in tRNA + NADP(+) = uridine(20a) in tRNA + NADPH + H(+)</text>
        <dbReference type="Rhea" id="RHEA:53344"/>
        <dbReference type="Rhea" id="RHEA-COMP:13535"/>
        <dbReference type="Rhea" id="RHEA-COMP:13536"/>
        <dbReference type="ChEBI" id="CHEBI:15378"/>
        <dbReference type="ChEBI" id="CHEBI:57783"/>
        <dbReference type="ChEBI" id="CHEBI:58349"/>
        <dbReference type="ChEBI" id="CHEBI:65315"/>
        <dbReference type="ChEBI" id="CHEBI:74443"/>
    </reaction>
</comment>
<feature type="site" description="Interacts with tRNA; defines subfamily-specific binding signature" evidence="9">
    <location>
        <position position="294"/>
    </location>
</feature>
<feature type="site" description="Interacts with tRNA; defines subfamily-specific binding signature" evidence="9">
    <location>
        <position position="178"/>
    </location>
</feature>
<feature type="site" description="Interacts with tRNA" evidence="9">
    <location>
        <position position="181"/>
    </location>
</feature>
<accession>G4REQ4</accession>
<dbReference type="Proteomes" id="UP000008850">
    <property type="component" value="Chromosome"/>
</dbReference>
<comment type="similarity">
    <text evidence="10">Belongs to the dus family.</text>
</comment>
<dbReference type="Gene3D" id="1.20.120.1460">
    <property type="match status" value="1"/>
</dbReference>
<dbReference type="GO" id="GO:0000049">
    <property type="term" value="F:tRNA binding"/>
    <property type="evidence" value="ECO:0007669"/>
    <property type="project" value="UniProtKB-UniRule"/>
</dbReference>
<dbReference type="PROSITE" id="PS01136">
    <property type="entry name" value="UPF0034"/>
    <property type="match status" value="1"/>
</dbReference>
<dbReference type="SUPFAM" id="SSF51395">
    <property type="entry name" value="FMN-linked oxidoreductases"/>
    <property type="match status" value="1"/>
</dbReference>
<dbReference type="RefSeq" id="WP_014130053.1">
    <property type="nucleotide sequence ID" value="NC_016078.1"/>
</dbReference>
<dbReference type="GO" id="GO:0010181">
    <property type="term" value="F:FMN binding"/>
    <property type="evidence" value="ECO:0007669"/>
    <property type="project" value="UniProtKB-UniRule"/>
</dbReference>
<evidence type="ECO:0000256" key="3">
    <source>
        <dbReference type="ARBA" id="ARBA00022630"/>
    </source>
</evidence>
<dbReference type="HOGENOM" id="CLU_013299_2_1_5"/>
<comment type="similarity">
    <text evidence="9">Belongs to the Dus family. DusA subfamily.</text>
</comment>
<evidence type="ECO:0000256" key="9">
    <source>
        <dbReference type="HAMAP-Rule" id="MF_02041"/>
    </source>
</evidence>
<dbReference type="HAMAP" id="MF_02041">
    <property type="entry name" value="DusA_subfam"/>
    <property type="match status" value="1"/>
</dbReference>
<comment type="function">
    <text evidence="9">Catalyzes the synthesis of 5,6-dihydrouridine (D), a modified base found in the D-loop of most tRNAs, via the reduction of the C5-C6 double bond in target uridines. Specifically modifies U20 and U20a in tRNAs.</text>
</comment>
<comment type="cofactor">
    <cofactor evidence="1 9 10 12">
        <name>FMN</name>
        <dbReference type="ChEBI" id="CHEBI:58210"/>
    </cofactor>
</comment>
<evidence type="ECO:0000256" key="5">
    <source>
        <dbReference type="ARBA" id="ARBA00022694"/>
    </source>
</evidence>
<comment type="catalytic activity">
    <reaction evidence="9">
        <text>5,6-dihydrouridine(20) in tRNA + NAD(+) = uridine(20) in tRNA + NADH + H(+)</text>
        <dbReference type="Rhea" id="RHEA:53340"/>
        <dbReference type="Rhea" id="RHEA-COMP:13533"/>
        <dbReference type="Rhea" id="RHEA-COMP:13534"/>
        <dbReference type="ChEBI" id="CHEBI:15378"/>
        <dbReference type="ChEBI" id="CHEBI:57540"/>
        <dbReference type="ChEBI" id="CHEBI:57945"/>
        <dbReference type="ChEBI" id="CHEBI:65315"/>
        <dbReference type="ChEBI" id="CHEBI:74443"/>
        <dbReference type="EC" id="1.3.1.91"/>
    </reaction>
</comment>
<dbReference type="NCBIfam" id="NF008774">
    <property type="entry name" value="PRK11815.1"/>
    <property type="match status" value="1"/>
</dbReference>
<keyword evidence="3 9" id="KW-0285">Flavoprotein</keyword>
<evidence type="ECO:0000259" key="13">
    <source>
        <dbReference type="Pfam" id="PF01207"/>
    </source>
</evidence>
<feature type="site" description="Interacts with tRNA; defines subfamily-specific binding signature" evidence="9">
    <location>
        <position position="297"/>
    </location>
</feature>
<keyword evidence="7 9" id="KW-0694">RNA-binding</keyword>
<dbReference type="GO" id="GO:0102264">
    <property type="term" value="F:tRNA-dihydrouridine20 synthase activity"/>
    <property type="evidence" value="ECO:0007669"/>
    <property type="project" value="UniProtKB-EC"/>
</dbReference>
<feature type="binding site" evidence="9 12">
    <location>
        <begin position="206"/>
        <end position="208"/>
    </location>
    <ligand>
        <name>FMN</name>
        <dbReference type="ChEBI" id="CHEBI:58210"/>
    </ligand>
</feature>
<keyword evidence="12" id="KW-0547">Nucleotide-binding</keyword>
<keyword evidence="15" id="KW-1185">Reference proteome</keyword>
<comment type="catalytic activity">
    <reaction evidence="9">
        <text>5,6-dihydrouridine(20) in tRNA + NADP(+) = uridine(20) in tRNA + NADPH + H(+)</text>
        <dbReference type="Rhea" id="RHEA:53336"/>
        <dbReference type="Rhea" id="RHEA-COMP:13533"/>
        <dbReference type="Rhea" id="RHEA-COMP:13534"/>
        <dbReference type="ChEBI" id="CHEBI:15378"/>
        <dbReference type="ChEBI" id="CHEBI:57783"/>
        <dbReference type="ChEBI" id="CHEBI:58349"/>
        <dbReference type="ChEBI" id="CHEBI:65315"/>
        <dbReference type="ChEBI" id="CHEBI:74443"/>
        <dbReference type="EC" id="1.3.1.91"/>
    </reaction>
</comment>
<dbReference type="EC" id="1.3.1.91" evidence="9"/>
<dbReference type="GO" id="GO:0050660">
    <property type="term" value="F:flavin adenine dinucleotide binding"/>
    <property type="evidence" value="ECO:0007669"/>
    <property type="project" value="InterPro"/>
</dbReference>
<feature type="active site" description="Proton donor" evidence="9 11">
    <location>
        <position position="95"/>
    </location>
</feature>
<dbReference type="AlphaFoldDB" id="G4REQ4"/>
<evidence type="ECO:0000256" key="10">
    <source>
        <dbReference type="PIRNR" id="PIRNR006621"/>
    </source>
</evidence>
<gene>
    <name evidence="9" type="primary">dusA</name>
    <name evidence="14" type="ordered locus">KKY_865</name>
</gene>
<dbReference type="NCBIfam" id="TIGR00742">
    <property type="entry name" value="yjbN"/>
    <property type="match status" value="1"/>
</dbReference>
<comment type="catalytic activity">
    <reaction evidence="9">
        <text>5,6-dihydrouridine(20a) in tRNA + NAD(+) = uridine(20a) in tRNA + NADH + H(+)</text>
        <dbReference type="Rhea" id="RHEA:53348"/>
        <dbReference type="Rhea" id="RHEA-COMP:13535"/>
        <dbReference type="Rhea" id="RHEA-COMP:13536"/>
        <dbReference type="ChEBI" id="CHEBI:15378"/>
        <dbReference type="ChEBI" id="CHEBI:57540"/>
        <dbReference type="ChEBI" id="CHEBI:57945"/>
        <dbReference type="ChEBI" id="CHEBI:65315"/>
        <dbReference type="ChEBI" id="CHEBI:74443"/>
    </reaction>
</comment>
<evidence type="ECO:0000313" key="15">
    <source>
        <dbReference type="Proteomes" id="UP000008850"/>
    </source>
</evidence>
<evidence type="ECO:0000256" key="11">
    <source>
        <dbReference type="PIRSR" id="PIRSR006621-1"/>
    </source>
</evidence>
<evidence type="ECO:0000256" key="4">
    <source>
        <dbReference type="ARBA" id="ARBA00022643"/>
    </source>
</evidence>
<dbReference type="InterPro" id="IPR018517">
    <property type="entry name" value="tRNA_hU_synthase_CS"/>
</dbReference>
<evidence type="ECO:0000313" key="14">
    <source>
        <dbReference type="EMBL" id="AEQ50904.1"/>
    </source>
</evidence>
<feature type="binding site" evidence="9 12">
    <location>
        <begin position="12"/>
        <end position="14"/>
    </location>
    <ligand>
        <name>FMN</name>
        <dbReference type="ChEBI" id="CHEBI:58210"/>
    </ligand>
</feature>
<evidence type="ECO:0000256" key="6">
    <source>
        <dbReference type="ARBA" id="ARBA00022857"/>
    </source>
</evidence>
<dbReference type="PIRSF" id="PIRSF006621">
    <property type="entry name" value="Dus"/>
    <property type="match status" value="1"/>
</dbReference>
<dbReference type="InterPro" id="IPR001269">
    <property type="entry name" value="DUS_fam"/>
</dbReference>
<feature type="domain" description="DUS-like FMN-binding" evidence="13">
    <location>
        <begin position="10"/>
        <end position="301"/>
    </location>
</feature>
<evidence type="ECO:0000256" key="12">
    <source>
        <dbReference type="PIRSR" id="PIRSR006621-2"/>
    </source>
</evidence>
<name>G4REQ4_PELHB</name>
<keyword evidence="8 9" id="KW-0560">Oxidoreductase</keyword>
<reference evidence="14 15" key="1">
    <citation type="journal article" date="2012" name="J. Bacteriol.">
        <title>Complete genome sequence of Pelagibacterium halotolerans B2T.</title>
        <authorList>
            <person name="Huo Y.Y."/>
            <person name="Cheng H."/>
            <person name="Han X.F."/>
            <person name="Jiang X.W."/>
            <person name="Sun C."/>
            <person name="Zhang X.Q."/>
            <person name="Zhu X.F."/>
            <person name="Liu Y.F."/>
            <person name="Li P.F."/>
            <person name="Ni P.X."/>
            <person name="Wu M."/>
        </authorList>
    </citation>
    <scope>NUCLEOTIDE SEQUENCE [LARGE SCALE GENOMIC DNA]</scope>
    <source>
        <strain evidence="15">DSM 22347 / JCM 15775 / CGMCC 1.7692 / B2</strain>
    </source>
</reference>
<evidence type="ECO:0000256" key="1">
    <source>
        <dbReference type="ARBA" id="ARBA00001917"/>
    </source>
</evidence>
<feature type="binding site" evidence="9 12">
    <location>
        <position position="134"/>
    </location>
    <ligand>
        <name>FMN</name>
        <dbReference type="ChEBI" id="CHEBI:58210"/>
    </ligand>
</feature>